<dbReference type="Proteomes" id="UP000008810">
    <property type="component" value="Chromosome 3"/>
</dbReference>
<keyword evidence="3" id="KW-1185">Reference proteome</keyword>
<evidence type="ECO:0000313" key="1">
    <source>
        <dbReference type="EMBL" id="KQJ94297.1"/>
    </source>
</evidence>
<evidence type="ECO:0000313" key="3">
    <source>
        <dbReference type="Proteomes" id="UP000008810"/>
    </source>
</evidence>
<accession>A0A0Q3PXW7</accession>
<dbReference type="AlphaFoldDB" id="A0A0Q3PXW7"/>
<dbReference type="EnsemblPlants" id="KQJ94297">
    <property type="protein sequence ID" value="KQJ94297"/>
    <property type="gene ID" value="BRADI_3g09734v3"/>
</dbReference>
<dbReference type="Gramene" id="KQJ94297">
    <property type="protein sequence ID" value="KQJ94297"/>
    <property type="gene ID" value="BRADI_3g09734v3"/>
</dbReference>
<evidence type="ECO:0000313" key="2">
    <source>
        <dbReference type="EnsemblPlants" id="KQJ94297"/>
    </source>
</evidence>
<reference evidence="2" key="3">
    <citation type="submission" date="2018-08" db="UniProtKB">
        <authorList>
            <consortium name="EnsemblPlants"/>
        </authorList>
    </citation>
    <scope>IDENTIFICATION</scope>
    <source>
        <strain evidence="2">cv. Bd21</strain>
    </source>
</reference>
<name>A0A0Q3PXW7_BRADI</name>
<organism evidence="1">
    <name type="scientific">Brachypodium distachyon</name>
    <name type="common">Purple false brome</name>
    <name type="synonym">Trachynia distachya</name>
    <dbReference type="NCBI Taxonomy" id="15368"/>
    <lineage>
        <taxon>Eukaryota</taxon>
        <taxon>Viridiplantae</taxon>
        <taxon>Streptophyta</taxon>
        <taxon>Embryophyta</taxon>
        <taxon>Tracheophyta</taxon>
        <taxon>Spermatophyta</taxon>
        <taxon>Magnoliopsida</taxon>
        <taxon>Liliopsida</taxon>
        <taxon>Poales</taxon>
        <taxon>Poaceae</taxon>
        <taxon>BOP clade</taxon>
        <taxon>Pooideae</taxon>
        <taxon>Stipodae</taxon>
        <taxon>Brachypodieae</taxon>
        <taxon>Brachypodium</taxon>
    </lineage>
</organism>
<proteinExistence type="predicted"/>
<reference evidence="1 2" key="1">
    <citation type="journal article" date="2010" name="Nature">
        <title>Genome sequencing and analysis of the model grass Brachypodium distachyon.</title>
        <authorList>
            <consortium name="International Brachypodium Initiative"/>
        </authorList>
    </citation>
    <scope>NUCLEOTIDE SEQUENCE [LARGE SCALE GENOMIC DNA]</scope>
    <source>
        <strain evidence="1 2">Bd21</strain>
    </source>
</reference>
<dbReference type="InParanoid" id="A0A0Q3PXW7"/>
<sequence>MDRRREERNESEVGTEAVAGPARWGPFLDRVDGQVRGEGFSFFSVRAVDRTYGDGGARTITINCNLILPPFLNTCRCFRANLPPFLNTCRYSKRLMLTFV</sequence>
<gene>
    <name evidence="1" type="ORF">BRADI_3g09734v3</name>
</gene>
<protein>
    <submittedName>
        <fullName evidence="1 2">Uncharacterized protein</fullName>
    </submittedName>
</protein>
<reference evidence="1" key="2">
    <citation type="submission" date="2017-06" db="EMBL/GenBank/DDBJ databases">
        <title>WGS assembly of Brachypodium distachyon.</title>
        <authorList>
            <consortium name="The International Brachypodium Initiative"/>
            <person name="Lucas S."/>
            <person name="Harmon-Smith M."/>
            <person name="Lail K."/>
            <person name="Tice H."/>
            <person name="Grimwood J."/>
            <person name="Bruce D."/>
            <person name="Barry K."/>
            <person name="Shu S."/>
            <person name="Lindquist E."/>
            <person name="Wang M."/>
            <person name="Pitluck S."/>
            <person name="Vogel J.P."/>
            <person name="Garvin D.F."/>
            <person name="Mockler T.C."/>
            <person name="Schmutz J."/>
            <person name="Rokhsar D."/>
            <person name="Bevan M.W."/>
        </authorList>
    </citation>
    <scope>NUCLEOTIDE SEQUENCE</scope>
    <source>
        <strain evidence="1">Bd21</strain>
    </source>
</reference>
<dbReference type="EMBL" id="CM000882">
    <property type="protein sequence ID" value="KQJ94297.1"/>
    <property type="molecule type" value="Genomic_DNA"/>
</dbReference>